<evidence type="ECO:0000256" key="2">
    <source>
        <dbReference type="ARBA" id="ARBA00022857"/>
    </source>
</evidence>
<dbReference type="PROSITE" id="PS00062">
    <property type="entry name" value="ALDOKETO_REDUCTASE_2"/>
    <property type="match status" value="1"/>
</dbReference>
<dbReference type="Gene3D" id="3.20.20.100">
    <property type="entry name" value="NADP-dependent oxidoreductase domain"/>
    <property type="match status" value="1"/>
</dbReference>
<evidence type="ECO:0000313" key="5">
    <source>
        <dbReference type="EMBL" id="MFI2233322.1"/>
    </source>
</evidence>
<evidence type="ECO:0000256" key="1">
    <source>
        <dbReference type="ARBA" id="ARBA00007905"/>
    </source>
</evidence>
<dbReference type="InterPro" id="IPR036812">
    <property type="entry name" value="NAD(P)_OxRdtase_dom_sf"/>
</dbReference>
<gene>
    <name evidence="5" type="ORF">ACH49Z_26085</name>
</gene>
<dbReference type="PIRSF" id="PIRSF000097">
    <property type="entry name" value="AKR"/>
    <property type="match status" value="1"/>
</dbReference>
<feature type="domain" description="NADP-dependent oxidoreductase" evidence="4">
    <location>
        <begin position="26"/>
        <end position="261"/>
    </location>
</feature>
<dbReference type="InterPro" id="IPR023210">
    <property type="entry name" value="NADP_OxRdtase_dom"/>
</dbReference>
<keyword evidence="6" id="KW-1185">Reference proteome</keyword>
<dbReference type="EMBL" id="JBIRYL010000012">
    <property type="protein sequence ID" value="MFI2233322.1"/>
    <property type="molecule type" value="Genomic_DNA"/>
</dbReference>
<sequence length="277" mass="30241">MPLSGIPDVTLNDGTTIPQLGFGVFRVPNDEAAGAVATALEVGYRAIDTAAYYKNEAGTGAAIAASGIRRQDLHITTKVWHTDLGFDSTLRAMDKSLAELGLDYVDLYLIHWPVPSRDLYVDTWRAMEKLKSDGLARSIGVSNFPPLQIDRLINETGAVPAVNQVELHPWLPQSAVREYDARHGIATQAWSPLAHGQLVDDPVVSTIARRNGRTPAQVLLRWNLELGNVVVSKSVTPERIQSNMDVFGFDLAEDDRELLASLDCGRRTGPDPDVYGA</sequence>
<comment type="caution">
    <text evidence="5">The sequence shown here is derived from an EMBL/GenBank/DDBJ whole genome shotgun (WGS) entry which is preliminary data.</text>
</comment>
<reference evidence="5 6" key="1">
    <citation type="submission" date="2024-10" db="EMBL/GenBank/DDBJ databases">
        <title>The Natural Products Discovery Center: Release of the First 8490 Sequenced Strains for Exploring Actinobacteria Biosynthetic Diversity.</title>
        <authorList>
            <person name="Kalkreuter E."/>
            <person name="Kautsar S.A."/>
            <person name="Yang D."/>
            <person name="Bader C.D."/>
            <person name="Teijaro C.N."/>
            <person name="Fluegel L."/>
            <person name="Davis C.M."/>
            <person name="Simpson J.R."/>
            <person name="Lauterbach L."/>
            <person name="Steele A.D."/>
            <person name="Gui C."/>
            <person name="Meng S."/>
            <person name="Li G."/>
            <person name="Viehrig K."/>
            <person name="Ye F."/>
            <person name="Su P."/>
            <person name="Kiefer A.F."/>
            <person name="Nichols A."/>
            <person name="Cepeda A.J."/>
            <person name="Yan W."/>
            <person name="Fan B."/>
            <person name="Jiang Y."/>
            <person name="Adhikari A."/>
            <person name="Zheng C.-J."/>
            <person name="Schuster L."/>
            <person name="Cowan T.M."/>
            <person name="Smanski M.J."/>
            <person name="Chevrette M.G."/>
            <person name="De Carvalho L.P.S."/>
            <person name="Shen B."/>
        </authorList>
    </citation>
    <scope>NUCLEOTIDE SEQUENCE [LARGE SCALE GENOMIC DNA]</scope>
    <source>
        <strain evidence="5 6">NPDC019377</strain>
    </source>
</reference>
<comment type="similarity">
    <text evidence="1">Belongs to the aldo/keto reductase family.</text>
</comment>
<protein>
    <submittedName>
        <fullName evidence="5">Aldo/keto reductase</fullName>
    </submittedName>
</protein>
<dbReference type="PRINTS" id="PR00069">
    <property type="entry name" value="ALDKETRDTASE"/>
</dbReference>
<dbReference type="InterPro" id="IPR018170">
    <property type="entry name" value="Aldo/ket_reductase_CS"/>
</dbReference>
<dbReference type="InterPro" id="IPR020471">
    <property type="entry name" value="AKR"/>
</dbReference>
<accession>A0ABW7W3E5</accession>
<evidence type="ECO:0000313" key="6">
    <source>
        <dbReference type="Proteomes" id="UP001611494"/>
    </source>
</evidence>
<evidence type="ECO:0000256" key="3">
    <source>
        <dbReference type="ARBA" id="ARBA00023002"/>
    </source>
</evidence>
<name>A0ABW7W3E5_9NOCA</name>
<dbReference type="PANTHER" id="PTHR43827">
    <property type="entry name" value="2,5-DIKETO-D-GLUCONIC ACID REDUCTASE"/>
    <property type="match status" value="1"/>
</dbReference>
<dbReference type="Pfam" id="PF00248">
    <property type="entry name" value="Aldo_ket_red"/>
    <property type="match status" value="1"/>
</dbReference>
<keyword evidence="2" id="KW-0521">NADP</keyword>
<evidence type="ECO:0000259" key="4">
    <source>
        <dbReference type="Pfam" id="PF00248"/>
    </source>
</evidence>
<dbReference type="SUPFAM" id="SSF51430">
    <property type="entry name" value="NAD(P)-linked oxidoreductase"/>
    <property type="match status" value="1"/>
</dbReference>
<dbReference type="RefSeq" id="WP_397065450.1">
    <property type="nucleotide sequence ID" value="NZ_JBIRYL010000012.1"/>
</dbReference>
<dbReference type="Proteomes" id="UP001611494">
    <property type="component" value="Unassembled WGS sequence"/>
</dbReference>
<proteinExistence type="inferred from homology"/>
<dbReference type="PANTHER" id="PTHR43827:SF3">
    <property type="entry name" value="NADP-DEPENDENT OXIDOREDUCTASE DOMAIN-CONTAINING PROTEIN"/>
    <property type="match status" value="1"/>
</dbReference>
<organism evidence="5 6">
    <name type="scientific">Nocardia testacea</name>
    <dbReference type="NCBI Taxonomy" id="248551"/>
    <lineage>
        <taxon>Bacteria</taxon>
        <taxon>Bacillati</taxon>
        <taxon>Actinomycetota</taxon>
        <taxon>Actinomycetes</taxon>
        <taxon>Mycobacteriales</taxon>
        <taxon>Nocardiaceae</taxon>
        <taxon>Nocardia</taxon>
    </lineage>
</organism>
<keyword evidence="3" id="KW-0560">Oxidoreductase</keyword>